<reference evidence="2 3" key="1">
    <citation type="submission" date="2022-12" db="EMBL/GenBank/DDBJ databases">
        <title>Draft genome sequence of Paenibacillus sp. dW9.</title>
        <authorList>
            <person name="Choi E.-W."/>
            <person name="Kim D.-U."/>
        </authorList>
    </citation>
    <scope>NUCLEOTIDE SEQUENCE [LARGE SCALE GENOMIC DNA]</scope>
    <source>
        <strain evidence="3">dW9</strain>
    </source>
</reference>
<dbReference type="Pfam" id="PF22725">
    <property type="entry name" value="GFO_IDH_MocA_C3"/>
    <property type="match status" value="1"/>
</dbReference>
<dbReference type="InterPro" id="IPR055170">
    <property type="entry name" value="GFO_IDH_MocA-like_dom"/>
</dbReference>
<accession>A0ABT4QL51</accession>
<dbReference type="EMBL" id="JAQAGZ010000042">
    <property type="protein sequence ID" value="MCZ8517574.1"/>
    <property type="molecule type" value="Genomic_DNA"/>
</dbReference>
<protein>
    <submittedName>
        <fullName evidence="2">Gfo/Idh/MocA family oxidoreductase</fullName>
    </submittedName>
</protein>
<sequence length="99" mass="10957">MEDTAVAVLKYKNGAFWVIQGTTSVYPGLETQFELHGEKGTIVFADSGIKHWKFIDSEEEAPHAEAFVNSSSDPGRIAEDGHYILCEDLIQAIRETVSL</sequence>
<comment type="caution">
    <text evidence="2">The sequence shown here is derived from an EMBL/GenBank/DDBJ whole genome shotgun (WGS) entry which is preliminary data.</text>
</comment>
<evidence type="ECO:0000259" key="1">
    <source>
        <dbReference type="Pfam" id="PF22725"/>
    </source>
</evidence>
<keyword evidence="3" id="KW-1185">Reference proteome</keyword>
<dbReference type="Gene3D" id="3.30.360.10">
    <property type="entry name" value="Dihydrodipicolinate Reductase, domain 2"/>
    <property type="match status" value="1"/>
</dbReference>
<dbReference type="RefSeq" id="WP_269886100.1">
    <property type="nucleotide sequence ID" value="NZ_JAQAGZ010000042.1"/>
</dbReference>
<proteinExistence type="predicted"/>
<dbReference type="SUPFAM" id="SSF55347">
    <property type="entry name" value="Glyceraldehyde-3-phosphate dehydrogenase-like, C-terminal domain"/>
    <property type="match status" value="1"/>
</dbReference>
<feature type="domain" description="GFO/IDH/MocA-like oxidoreductase" evidence="1">
    <location>
        <begin position="2"/>
        <end position="43"/>
    </location>
</feature>
<dbReference type="Proteomes" id="UP001527882">
    <property type="component" value="Unassembled WGS sequence"/>
</dbReference>
<organism evidence="2 3">
    <name type="scientific">Paenibacillus gyeongsangnamensis</name>
    <dbReference type="NCBI Taxonomy" id="3388067"/>
    <lineage>
        <taxon>Bacteria</taxon>
        <taxon>Bacillati</taxon>
        <taxon>Bacillota</taxon>
        <taxon>Bacilli</taxon>
        <taxon>Bacillales</taxon>
        <taxon>Paenibacillaceae</taxon>
        <taxon>Paenibacillus</taxon>
    </lineage>
</organism>
<name>A0ABT4QL51_9BACL</name>
<gene>
    <name evidence="2" type="ORF">O9H85_35620</name>
</gene>
<evidence type="ECO:0000313" key="3">
    <source>
        <dbReference type="Proteomes" id="UP001527882"/>
    </source>
</evidence>
<evidence type="ECO:0000313" key="2">
    <source>
        <dbReference type="EMBL" id="MCZ8517574.1"/>
    </source>
</evidence>